<dbReference type="PANTHER" id="PTHR47566:SF1">
    <property type="entry name" value="PROTEIN NUD1"/>
    <property type="match status" value="1"/>
</dbReference>
<evidence type="ECO:0000313" key="5">
    <source>
        <dbReference type="Proteomes" id="UP000241462"/>
    </source>
</evidence>
<dbReference type="InterPro" id="IPR003591">
    <property type="entry name" value="Leu-rich_rpt_typical-subtyp"/>
</dbReference>
<feature type="compositionally biased region" description="Polar residues" evidence="3">
    <location>
        <begin position="870"/>
        <end position="880"/>
    </location>
</feature>
<feature type="region of interest" description="Disordered" evidence="3">
    <location>
        <begin position="1"/>
        <end position="116"/>
    </location>
</feature>
<feature type="compositionally biased region" description="Basic and acidic residues" evidence="3">
    <location>
        <begin position="1808"/>
        <end position="1823"/>
    </location>
</feature>
<feature type="region of interest" description="Disordered" evidence="3">
    <location>
        <begin position="1122"/>
        <end position="1161"/>
    </location>
</feature>
<feature type="compositionally biased region" description="Basic and acidic residues" evidence="3">
    <location>
        <begin position="780"/>
        <end position="789"/>
    </location>
</feature>
<feature type="compositionally biased region" description="Polar residues" evidence="3">
    <location>
        <begin position="1195"/>
        <end position="1212"/>
    </location>
</feature>
<dbReference type="EMBL" id="KZ678383">
    <property type="protein sequence ID" value="PSS00577.1"/>
    <property type="molecule type" value="Genomic_DNA"/>
</dbReference>
<proteinExistence type="predicted"/>
<dbReference type="GO" id="GO:1902412">
    <property type="term" value="P:regulation of mitotic cytokinesis"/>
    <property type="evidence" value="ECO:0007669"/>
    <property type="project" value="TreeGrafter"/>
</dbReference>
<feature type="region of interest" description="Disordered" evidence="3">
    <location>
        <begin position="597"/>
        <end position="620"/>
    </location>
</feature>
<feature type="region of interest" description="Disordered" evidence="3">
    <location>
        <begin position="768"/>
        <end position="807"/>
    </location>
</feature>
<sequence length="1823" mass="202412">MSHAFLDSLSEDWPSQPASPDESKPPTLNGTTTSSFRFPGTKIPRPRSSHAAERSQSEINIPIPAAANSSKPPSYHGHRATKSNVDSPAGSIVHNTVHHRSNSVSQGGGDKGNTPEWKRRLIYGDLAYGEQRDLFTSAANGLEGMFRPPVATAPSRASFAQPAPQPFSRNSSAMTPSPPLEALQDVDYESDSDRSMDEEVPAQHEQNQLRNRPMQYRLNDDSPADVSQISTMSSPAPFSPGRSSQLSPFSRPVGVPADGSRAVSSLSAAQHEDFSPILIAKRSSDDGKIDFAPVGVSAAELRQRLESLQDEPELSETEEGASRARAEPSSKGGLDSLKQLNGYVRATKAGLTPDDYFGDHVFSPGMRYTSDMFPESSLQASTPKQFPSIRIHEPESLGLPLRPHVLPAAPHPSPEKRKLQIIGAEAASAGISPLKLFGPYDTFTNKTLLDRISQFEDPNSTPASERPMDERKASVDVLRYMVQPTSRGPSSTHAPVLRAPETQTKSTRVVSQFGAGQLDGYAFNDDFTRHSADSGDGSVLHHSVTFDPNSSLSPPSANNIIIGKRRQKPESTSSTGGMSLSREFAGRPMEILPTPLETDLMGEIKRQRTSPSKNPTPKRRRTLHQADIAFMNNELEPASEPEPAQLLIGKKRAGGRQSTPNSNIPPLRQAPRPWTPTPRQPSSLRREIHLSPDSFLEQEIAKLPRKGHSISQLQDGFGGEGRKPSIRTEDFLNEAQRIMVALRRRKAGLPSGLTSLEESEEEFRKFSNYTADDASYQDSTEERFSRPPSREGQPIPRVNNRQEDPKLVNHLKKYEDHSDMEDIIATSLRSIGVSKEDIKAAQALERITHSSNSGSSNLDIPDSVIGDDAQSATSQRNTQNRYEHSTAAEQAERFRHRFPSNISDSGSKFSTIRTNSSKNSDNRRTIAPGSVSHLIPDEINGMVFDKERQRWEKATAIKVPRAKRTNTLLSENSEDDIFADIPDLTVDMMKEKQALRLKKQREEATGTETPDTDPSKRPSKLDPNGMLKSILVKDFADRSTNNDMSRSPSRLMRQFAEADDEDVENEISINNDYWEESSPKRRTQVNFSSPVSIVIQDKPEVRVTEEHEARTVEPVVLHLTPSAERTGHPPVSFQSPGNNIQARRNPSNGPSRQIAVQGEPFVPRPVSVIEEQDEDSQRGTANSNQALSVVPDQSLAGQQPSGPVTRQPSLNIVLSGPARPQTQPRPENADIISHYVGDISLSALSDFTAHRERSYALDVSYVLGDHNLVTGDGSKEHLPEAIRHLVDKIAEVEAFEPFWEDMKDIQLRDKKLNSLHMLDRFCGRLVKVDASDNLIRALDGVPSSVRELHVSHNMLSSLTAWDRLSNLQFVDVSNNEIKSLAAFQNLIHLRDLVANNTGLVNLDGIKYHETLLTLRARGNKIQELDFDGTTLERLTALDLEGNELVRIANLHELSSLSHLNLSGNKLVELEIDAVIPLKTLMISDNRLKRLDVSAMPRLQILYADRNKLTTVHGLERTSRLDSLSLKEQGGWQPFDMTTLARAYEVRKLFLSGNRLGNFVPPRDFLNLQLLDLANCGLQHLPGTMGDMMPNLRVLNLNFNGLSDISGLLGIPRLKRLFLAGNRFVAPKPLLKILAEFPWLAEVDLRDTFVTQGFYPTVQRVVQRDIEIQHKRQNQHQYQQAISSTDQFKLPNADPSRDAKFCRLLDMDTRIQRRTYERKFIKSCAQLQKLDGLPVNKKIRHLKDIVWKTMVERGLLLRPDGSAFDVSCVTLEDEIEELSSYMAGLVIDKEPPRSGGAAAAAANKRKTKVKQDDNSRRGAEDNFA</sequence>
<name>A0A2T3AJ36_9PEZI</name>
<feature type="region of interest" description="Disordered" evidence="3">
    <location>
        <begin position="545"/>
        <end position="581"/>
    </location>
</feature>
<organism evidence="4 5">
    <name type="scientific">Coniella lustricola</name>
    <dbReference type="NCBI Taxonomy" id="2025994"/>
    <lineage>
        <taxon>Eukaryota</taxon>
        <taxon>Fungi</taxon>
        <taxon>Dikarya</taxon>
        <taxon>Ascomycota</taxon>
        <taxon>Pezizomycotina</taxon>
        <taxon>Sordariomycetes</taxon>
        <taxon>Sordariomycetidae</taxon>
        <taxon>Diaporthales</taxon>
        <taxon>Schizoparmaceae</taxon>
        <taxon>Coniella</taxon>
    </lineage>
</organism>
<dbReference type="InParanoid" id="A0A2T3AJ36"/>
<feature type="compositionally biased region" description="Low complexity" evidence="3">
    <location>
        <begin position="548"/>
        <end position="562"/>
    </location>
</feature>
<dbReference type="Gene3D" id="3.80.10.10">
    <property type="entry name" value="Ribonuclease Inhibitor"/>
    <property type="match status" value="2"/>
</dbReference>
<dbReference type="GO" id="GO:0031028">
    <property type="term" value="P:septation initiation signaling"/>
    <property type="evidence" value="ECO:0007669"/>
    <property type="project" value="TreeGrafter"/>
</dbReference>
<evidence type="ECO:0000256" key="1">
    <source>
        <dbReference type="ARBA" id="ARBA00022614"/>
    </source>
</evidence>
<feature type="region of interest" description="Disordered" evidence="3">
    <location>
        <begin position="149"/>
        <end position="259"/>
    </location>
</feature>
<dbReference type="InterPro" id="IPR052574">
    <property type="entry name" value="CDIRP"/>
</dbReference>
<feature type="region of interest" description="Disordered" evidence="3">
    <location>
        <begin position="484"/>
        <end position="507"/>
    </location>
</feature>
<feature type="region of interest" description="Disordered" evidence="3">
    <location>
        <begin position="1788"/>
        <end position="1823"/>
    </location>
</feature>
<dbReference type="GO" id="GO:0061499">
    <property type="term" value="C:outer plaque of mitotic spindle pole body"/>
    <property type="evidence" value="ECO:0007669"/>
    <property type="project" value="TreeGrafter"/>
</dbReference>
<feature type="compositionally biased region" description="Polar residues" evidence="3">
    <location>
        <begin position="484"/>
        <end position="493"/>
    </location>
</feature>
<feature type="compositionally biased region" description="Polar residues" evidence="3">
    <location>
        <begin position="225"/>
        <end position="248"/>
    </location>
</feature>
<dbReference type="PANTHER" id="PTHR47566">
    <property type="match status" value="1"/>
</dbReference>
<dbReference type="InterPro" id="IPR032675">
    <property type="entry name" value="LRR_dom_sf"/>
</dbReference>
<dbReference type="OrthoDB" id="7451790at2759"/>
<feature type="compositionally biased region" description="Polar residues" evidence="3">
    <location>
        <begin position="1132"/>
        <end position="1151"/>
    </location>
</feature>
<feature type="compositionally biased region" description="Basic and acidic residues" evidence="3">
    <location>
        <begin position="881"/>
        <end position="893"/>
    </location>
</feature>
<feature type="compositionally biased region" description="Polar residues" evidence="3">
    <location>
        <begin position="900"/>
        <end position="919"/>
    </location>
</feature>
<feature type="region of interest" description="Disordered" evidence="3">
    <location>
        <begin position="848"/>
        <end position="928"/>
    </location>
</feature>
<accession>A0A2T3AJ36</accession>
<dbReference type="STRING" id="2025994.A0A2T3AJ36"/>
<dbReference type="PROSITE" id="PS51450">
    <property type="entry name" value="LRR"/>
    <property type="match status" value="4"/>
</dbReference>
<feature type="region of interest" description="Disordered" evidence="3">
    <location>
        <begin position="651"/>
        <end position="686"/>
    </location>
</feature>
<dbReference type="Proteomes" id="UP000241462">
    <property type="component" value="Unassembled WGS sequence"/>
</dbReference>
<evidence type="ECO:0000256" key="3">
    <source>
        <dbReference type="SAM" id="MobiDB-lite"/>
    </source>
</evidence>
<feature type="region of interest" description="Disordered" evidence="3">
    <location>
        <begin position="1194"/>
        <end position="1226"/>
    </location>
</feature>
<dbReference type="Pfam" id="PF13855">
    <property type="entry name" value="LRR_8"/>
    <property type="match status" value="1"/>
</dbReference>
<evidence type="ECO:0008006" key="6">
    <source>
        <dbReference type="Google" id="ProtNLM"/>
    </source>
</evidence>
<protein>
    <recommendedName>
        <fullName evidence="6">Septation initiation network scaffold protein cdc11</fullName>
    </recommendedName>
</protein>
<keyword evidence="5" id="KW-1185">Reference proteome</keyword>
<dbReference type="SMART" id="SM00369">
    <property type="entry name" value="LRR_TYP"/>
    <property type="match status" value="6"/>
</dbReference>
<feature type="compositionally biased region" description="Basic and acidic residues" evidence="3">
    <location>
        <begin position="995"/>
        <end position="1004"/>
    </location>
</feature>
<dbReference type="InterPro" id="IPR001611">
    <property type="entry name" value="Leu-rich_rpt"/>
</dbReference>
<feature type="region of interest" description="Disordered" evidence="3">
    <location>
        <begin position="302"/>
        <end position="336"/>
    </location>
</feature>
<evidence type="ECO:0000313" key="4">
    <source>
        <dbReference type="EMBL" id="PSS00577.1"/>
    </source>
</evidence>
<feature type="region of interest" description="Disordered" evidence="3">
    <location>
        <begin position="995"/>
        <end position="1026"/>
    </location>
</feature>
<keyword evidence="2" id="KW-0677">Repeat</keyword>
<dbReference type="GO" id="GO:0035591">
    <property type="term" value="F:signaling adaptor activity"/>
    <property type="evidence" value="ECO:0007669"/>
    <property type="project" value="TreeGrafter"/>
</dbReference>
<gene>
    <name evidence="4" type="ORF">BD289DRAFT_29323</name>
</gene>
<feature type="compositionally biased region" description="Acidic residues" evidence="3">
    <location>
        <begin position="308"/>
        <end position="319"/>
    </location>
</feature>
<evidence type="ECO:0000256" key="2">
    <source>
        <dbReference type="ARBA" id="ARBA00022737"/>
    </source>
</evidence>
<dbReference type="SUPFAM" id="SSF52058">
    <property type="entry name" value="L domain-like"/>
    <property type="match status" value="1"/>
</dbReference>
<reference evidence="4 5" key="1">
    <citation type="journal article" date="2018" name="Mycol. Prog.">
        <title>Coniella lustricola, a new species from submerged detritus.</title>
        <authorList>
            <person name="Raudabaugh D.B."/>
            <person name="Iturriaga T."/>
            <person name="Carver A."/>
            <person name="Mondo S."/>
            <person name="Pangilinan J."/>
            <person name="Lipzen A."/>
            <person name="He G."/>
            <person name="Amirebrahimi M."/>
            <person name="Grigoriev I.V."/>
            <person name="Miller A.N."/>
        </authorList>
    </citation>
    <scope>NUCLEOTIDE SEQUENCE [LARGE SCALE GENOMIC DNA]</scope>
    <source>
        <strain evidence="4 5">B22-T-1</strain>
    </source>
</reference>
<keyword evidence="1" id="KW-0433">Leucine-rich repeat</keyword>
<feature type="compositionally biased region" description="Polar residues" evidence="3">
    <location>
        <begin position="26"/>
        <end position="36"/>
    </location>
</feature>
<feature type="compositionally biased region" description="Polar residues" evidence="3">
    <location>
        <begin position="849"/>
        <end position="858"/>
    </location>
</feature>